<gene>
    <name evidence="1" type="ORF">BDN72DRAFT_893477</name>
</gene>
<evidence type="ECO:0000313" key="2">
    <source>
        <dbReference type="Proteomes" id="UP000308600"/>
    </source>
</evidence>
<dbReference type="EMBL" id="ML208271">
    <property type="protein sequence ID" value="TFK74029.1"/>
    <property type="molecule type" value="Genomic_DNA"/>
</dbReference>
<name>A0ACD3B8K3_9AGAR</name>
<accession>A0ACD3B8K3</accession>
<dbReference type="Proteomes" id="UP000308600">
    <property type="component" value="Unassembled WGS sequence"/>
</dbReference>
<reference evidence="1 2" key="1">
    <citation type="journal article" date="2019" name="Nat. Ecol. Evol.">
        <title>Megaphylogeny resolves global patterns of mushroom evolution.</title>
        <authorList>
            <person name="Varga T."/>
            <person name="Krizsan K."/>
            <person name="Foldi C."/>
            <person name="Dima B."/>
            <person name="Sanchez-Garcia M."/>
            <person name="Sanchez-Ramirez S."/>
            <person name="Szollosi G.J."/>
            <person name="Szarkandi J.G."/>
            <person name="Papp V."/>
            <person name="Albert L."/>
            <person name="Andreopoulos W."/>
            <person name="Angelini C."/>
            <person name="Antonin V."/>
            <person name="Barry K.W."/>
            <person name="Bougher N.L."/>
            <person name="Buchanan P."/>
            <person name="Buyck B."/>
            <person name="Bense V."/>
            <person name="Catcheside P."/>
            <person name="Chovatia M."/>
            <person name="Cooper J."/>
            <person name="Damon W."/>
            <person name="Desjardin D."/>
            <person name="Finy P."/>
            <person name="Geml J."/>
            <person name="Haridas S."/>
            <person name="Hughes K."/>
            <person name="Justo A."/>
            <person name="Karasinski D."/>
            <person name="Kautmanova I."/>
            <person name="Kiss B."/>
            <person name="Kocsube S."/>
            <person name="Kotiranta H."/>
            <person name="LaButti K.M."/>
            <person name="Lechner B.E."/>
            <person name="Liimatainen K."/>
            <person name="Lipzen A."/>
            <person name="Lukacs Z."/>
            <person name="Mihaltcheva S."/>
            <person name="Morgado L.N."/>
            <person name="Niskanen T."/>
            <person name="Noordeloos M.E."/>
            <person name="Ohm R.A."/>
            <person name="Ortiz-Santana B."/>
            <person name="Ovrebo C."/>
            <person name="Racz N."/>
            <person name="Riley R."/>
            <person name="Savchenko A."/>
            <person name="Shiryaev A."/>
            <person name="Soop K."/>
            <person name="Spirin V."/>
            <person name="Szebenyi C."/>
            <person name="Tomsovsky M."/>
            <person name="Tulloss R.E."/>
            <person name="Uehling J."/>
            <person name="Grigoriev I.V."/>
            <person name="Vagvolgyi C."/>
            <person name="Papp T."/>
            <person name="Martin F.M."/>
            <person name="Miettinen O."/>
            <person name="Hibbett D.S."/>
            <person name="Nagy L.G."/>
        </authorList>
    </citation>
    <scope>NUCLEOTIDE SEQUENCE [LARGE SCALE GENOMIC DNA]</scope>
    <source>
        <strain evidence="1 2">NL-1719</strain>
    </source>
</reference>
<proteinExistence type="predicted"/>
<organism evidence="1 2">
    <name type="scientific">Pluteus cervinus</name>
    <dbReference type="NCBI Taxonomy" id="181527"/>
    <lineage>
        <taxon>Eukaryota</taxon>
        <taxon>Fungi</taxon>
        <taxon>Dikarya</taxon>
        <taxon>Basidiomycota</taxon>
        <taxon>Agaricomycotina</taxon>
        <taxon>Agaricomycetes</taxon>
        <taxon>Agaricomycetidae</taxon>
        <taxon>Agaricales</taxon>
        <taxon>Pluteineae</taxon>
        <taxon>Pluteaceae</taxon>
        <taxon>Pluteus</taxon>
    </lineage>
</organism>
<sequence>MSLYLCADCGGSKTSVVICDAQGKVVGRALGGPSNFAYLSLDAFLSAVEEAVTSALKIAASSLPSANLAILPPPGETPFAAAWFGVSGVDSPAAIATITPELSKLLKIPAGPRLAIANDTHLLAAPVRQHGDISHAVAVISGTGSIAVSFRETETGLEELGRIGGWGWMLGDEGGGFSVGRETIRHILLEHDKSSVTGEKVKSVLQDRVLARFGVTDVMELLTIIHIQDPQSGVVLPQSAPLHLSQRREKRLSDLCPLVFTAAFEDGDPLALTILKSAAAQLTEEIAVLLGDGSGRTVKPQDAVISFGGSLAGIEAYRQIILDGLAQMGHVFRYVSFVDDAAATGATGLVAAHVKP</sequence>
<keyword evidence="2" id="KW-1185">Reference proteome</keyword>
<protein>
    <submittedName>
        <fullName evidence="1">Uncharacterized protein</fullName>
    </submittedName>
</protein>
<evidence type="ECO:0000313" key="1">
    <source>
        <dbReference type="EMBL" id="TFK74029.1"/>
    </source>
</evidence>